<sequence>MQDFQFITLPVTENEETGREGIKIEFLPYDNGQAIN</sequence>
<accession>A0ABU0FVZ9</accession>
<gene>
    <name evidence="1" type="ORF">J2S25_002298</name>
</gene>
<keyword evidence="2" id="KW-1185">Reference proteome</keyword>
<dbReference type="EMBL" id="JAUSUN010000012">
    <property type="protein sequence ID" value="MDQ0414091.1"/>
    <property type="molecule type" value="Genomic_DNA"/>
</dbReference>
<proteinExistence type="predicted"/>
<organism evidence="1 2">
    <name type="scientific">Mesobacillus stamsii</name>
    <dbReference type="NCBI Taxonomy" id="225347"/>
    <lineage>
        <taxon>Bacteria</taxon>
        <taxon>Bacillati</taxon>
        <taxon>Bacillota</taxon>
        <taxon>Bacilli</taxon>
        <taxon>Bacillales</taxon>
        <taxon>Bacillaceae</taxon>
        <taxon>Mesobacillus</taxon>
    </lineage>
</organism>
<reference evidence="1 2" key="1">
    <citation type="submission" date="2023-07" db="EMBL/GenBank/DDBJ databases">
        <title>Genomic Encyclopedia of Type Strains, Phase IV (KMG-IV): sequencing the most valuable type-strain genomes for metagenomic binning, comparative biology and taxonomic classification.</title>
        <authorList>
            <person name="Goeker M."/>
        </authorList>
    </citation>
    <scope>NUCLEOTIDE SEQUENCE [LARGE SCALE GENOMIC DNA]</scope>
    <source>
        <strain evidence="1 2">DSM 19598</strain>
    </source>
</reference>
<protein>
    <submittedName>
        <fullName evidence="1">Uncharacterized protein</fullName>
    </submittedName>
</protein>
<name>A0ABU0FVZ9_9BACI</name>
<evidence type="ECO:0000313" key="2">
    <source>
        <dbReference type="Proteomes" id="UP001242313"/>
    </source>
</evidence>
<comment type="caution">
    <text evidence="1">The sequence shown here is derived from an EMBL/GenBank/DDBJ whole genome shotgun (WGS) entry which is preliminary data.</text>
</comment>
<evidence type="ECO:0000313" key="1">
    <source>
        <dbReference type="EMBL" id="MDQ0414091.1"/>
    </source>
</evidence>
<dbReference type="Proteomes" id="UP001242313">
    <property type="component" value="Unassembled WGS sequence"/>
</dbReference>